<dbReference type="AlphaFoldDB" id="A0A515CRH3"/>
<dbReference type="RefSeq" id="WP_142814614.1">
    <property type="nucleotide sequence ID" value="NZ_CP033893.1"/>
</dbReference>
<dbReference type="EMBL" id="CP033893">
    <property type="protein sequence ID" value="QDL30757.1"/>
    <property type="molecule type" value="Genomic_DNA"/>
</dbReference>
<protein>
    <submittedName>
        <fullName evidence="1">Uncharacterized protein</fullName>
    </submittedName>
</protein>
<name>A0A515CRH3_SERLI</name>
<organism evidence="1 2">
    <name type="scientific">Serratia liquefaciens</name>
    <dbReference type="NCBI Taxonomy" id="614"/>
    <lineage>
        <taxon>Bacteria</taxon>
        <taxon>Pseudomonadati</taxon>
        <taxon>Pseudomonadota</taxon>
        <taxon>Gammaproteobacteria</taxon>
        <taxon>Enterobacterales</taxon>
        <taxon>Yersiniaceae</taxon>
        <taxon>Serratia</taxon>
    </lineage>
</organism>
<reference evidence="1 2" key="1">
    <citation type="submission" date="2018-11" db="EMBL/GenBank/DDBJ databases">
        <title>The first complete genome of Serratia liquefaciens isolated from metalophyte plant revel distinctness adaptive mechanisms in an extreme habitat.</title>
        <authorList>
            <person name="Caneschi W.L."/>
            <person name="Sanchez A.B."/>
            <person name="Felestrino E.B."/>
            <person name="Assis R.A.B."/>
            <person name="Lemes C.G.C."/>
            <person name="Cordeiro I.F."/>
            <person name="Fonseca N.P."/>
            <person name="Villa M."/>
            <person name="Vieira I.T."/>
            <person name="Moraes L.A."/>
            <person name="Kamino L.H.Y."/>
            <person name="do Carmo F."/>
            <person name="Garcia C.M."/>
            <person name="Almeida N.F."/>
            <person name="Silva R.S."/>
            <person name="Ferro J.A."/>
            <person name="Ferro M.I.T."/>
            <person name="Varani A.M."/>
            <person name="Ferreira R.M."/>
            <person name="dos Santos V.L."/>
            <person name="Silva U.C."/>
            <person name="Setubal J.C."/>
            <person name="Moreira L.M."/>
        </authorList>
    </citation>
    <scope>NUCLEOTIDE SEQUENCE [LARGE SCALE GENOMIC DNA]</scope>
    <source>
        <strain evidence="1 2">FG3</strain>
    </source>
</reference>
<gene>
    <name evidence="1" type="ORF">EGO53_02660</name>
</gene>
<dbReference type="Proteomes" id="UP000317572">
    <property type="component" value="Chromosome"/>
</dbReference>
<accession>A0A515CRH3</accession>
<evidence type="ECO:0000313" key="1">
    <source>
        <dbReference type="EMBL" id="QDL30757.1"/>
    </source>
</evidence>
<evidence type="ECO:0000313" key="2">
    <source>
        <dbReference type="Proteomes" id="UP000317572"/>
    </source>
</evidence>
<proteinExistence type="predicted"/>
<sequence>MTKALIEFTPDHHDKQQAAMARYHAKLDALRNVLVDRGSCDSKEVLETIAENISEAFDKIKL</sequence>